<dbReference type="Proteomes" id="UP001183881">
    <property type="component" value="Unassembled WGS sequence"/>
</dbReference>
<dbReference type="EMBL" id="JAVRFA010000049">
    <property type="protein sequence ID" value="MDT0398385.1"/>
    <property type="molecule type" value="Genomic_DNA"/>
</dbReference>
<accession>A0ABU2Q5V6</accession>
<keyword evidence="3" id="KW-0808">Transferase</keyword>
<protein>
    <submittedName>
        <fullName evidence="3">Serine/threonine protein kinase</fullName>
    </submittedName>
</protein>
<organism evidence="3 4">
    <name type="scientific">Streptomyces edwardsiae</name>
    <dbReference type="NCBI Taxonomy" id="3075527"/>
    <lineage>
        <taxon>Bacteria</taxon>
        <taxon>Bacillati</taxon>
        <taxon>Actinomycetota</taxon>
        <taxon>Actinomycetes</taxon>
        <taxon>Kitasatosporales</taxon>
        <taxon>Streptomycetaceae</taxon>
        <taxon>Streptomyces</taxon>
    </lineage>
</organism>
<evidence type="ECO:0000313" key="3">
    <source>
        <dbReference type="EMBL" id="MDT0398385.1"/>
    </source>
</evidence>
<feature type="transmembrane region" description="Helical" evidence="2">
    <location>
        <begin position="45"/>
        <end position="66"/>
    </location>
</feature>
<keyword evidence="4" id="KW-1185">Reference proteome</keyword>
<sequence>PDPPAPDPDPAPTPTPAPTPVAPPLGVFGDPVPVPAPTRPRRTRLIVGSAVLAVALLAGGVTYAAMNLGGDKDDGKNTSSGKTGGSGQPDDDGTEEAAQPEEEDSSSPGTAPSATIEGAIADAYLGTWQGEGKDSEGNTLSLRRITITQGVEGEDVATTFNSFDDVLCTGAAELVSFDNLMVVESRAVSSIPEDSCSDGGEQTLRLRDDGSLIWTNDERGETAILKRTELSGTPVPAEFLGTWEREASEPGESMSLVLEQAAHGEVVATWTGDGPAYHCEWESVLVDATSTGVRLGPSVVTAAEPKDQCESGNTETLRLKSTDQLTVTTLGGEEEPPVAYRRAD</sequence>
<keyword evidence="3" id="KW-0418">Kinase</keyword>
<dbReference type="GO" id="GO:0004674">
    <property type="term" value="F:protein serine/threonine kinase activity"/>
    <property type="evidence" value="ECO:0007669"/>
    <property type="project" value="UniProtKB-KW"/>
</dbReference>
<comment type="caution">
    <text evidence="3">The sequence shown here is derived from an EMBL/GenBank/DDBJ whole genome shotgun (WGS) entry which is preliminary data.</text>
</comment>
<keyword evidence="2" id="KW-0472">Membrane</keyword>
<evidence type="ECO:0000256" key="2">
    <source>
        <dbReference type="SAM" id="Phobius"/>
    </source>
</evidence>
<feature type="region of interest" description="Disordered" evidence="1">
    <location>
        <begin position="1"/>
        <end position="41"/>
    </location>
</feature>
<reference evidence="4" key="1">
    <citation type="submission" date="2023-07" db="EMBL/GenBank/DDBJ databases">
        <title>30 novel species of actinomycetes from the DSMZ collection.</title>
        <authorList>
            <person name="Nouioui I."/>
        </authorList>
    </citation>
    <scope>NUCLEOTIDE SEQUENCE [LARGE SCALE GENOMIC DNA]</scope>
    <source>
        <strain evidence="4">DSM 41636</strain>
    </source>
</reference>
<feature type="non-terminal residue" evidence="3">
    <location>
        <position position="1"/>
    </location>
</feature>
<proteinExistence type="predicted"/>
<keyword evidence="3" id="KW-0723">Serine/threonine-protein kinase</keyword>
<gene>
    <name evidence="3" type="ORF">RM705_27325</name>
</gene>
<keyword evidence="2" id="KW-0812">Transmembrane</keyword>
<evidence type="ECO:0000313" key="4">
    <source>
        <dbReference type="Proteomes" id="UP001183881"/>
    </source>
</evidence>
<feature type="compositionally biased region" description="Pro residues" evidence="1">
    <location>
        <begin position="1"/>
        <end position="23"/>
    </location>
</feature>
<feature type="region of interest" description="Disordered" evidence="1">
    <location>
        <begin position="69"/>
        <end position="114"/>
    </location>
</feature>
<keyword evidence="2" id="KW-1133">Transmembrane helix</keyword>
<evidence type="ECO:0000256" key="1">
    <source>
        <dbReference type="SAM" id="MobiDB-lite"/>
    </source>
</evidence>
<feature type="compositionally biased region" description="Acidic residues" evidence="1">
    <location>
        <begin position="89"/>
        <end position="105"/>
    </location>
</feature>
<name>A0ABU2Q5V6_9ACTN</name>